<dbReference type="AlphaFoldDB" id="A0A1F5S1F6"/>
<sequence>MIADAIAIYELLTKKWSEYKVISALFKWDGTRIAGDENIEVKKHPSKEQGTWYYSIQEYHDFIFIRIPTNPSCVIEKAGIVNDERSGDSRYFRYVDISDGRLYGGIPANVKVDFMIIGYDPKTFLNIKELQ</sequence>
<proteinExistence type="predicted"/>
<dbReference type="Proteomes" id="UP000177407">
    <property type="component" value="Unassembled WGS sequence"/>
</dbReference>
<gene>
    <name evidence="1" type="ORF">A2257_04115</name>
</gene>
<evidence type="ECO:0000313" key="1">
    <source>
        <dbReference type="EMBL" id="OGF20517.1"/>
    </source>
</evidence>
<dbReference type="EMBL" id="MFGA01000023">
    <property type="protein sequence ID" value="OGF20517.1"/>
    <property type="molecule type" value="Genomic_DNA"/>
</dbReference>
<protein>
    <submittedName>
        <fullName evidence="1">Uncharacterized protein</fullName>
    </submittedName>
</protein>
<evidence type="ECO:0000313" key="2">
    <source>
        <dbReference type="Proteomes" id="UP000177407"/>
    </source>
</evidence>
<reference evidence="1 2" key="1">
    <citation type="journal article" date="2016" name="Nat. Commun.">
        <title>Thousands of microbial genomes shed light on interconnected biogeochemical processes in an aquifer system.</title>
        <authorList>
            <person name="Anantharaman K."/>
            <person name="Brown C.T."/>
            <person name="Hug L.A."/>
            <person name="Sharon I."/>
            <person name="Castelle C.J."/>
            <person name="Probst A.J."/>
            <person name="Thomas B.C."/>
            <person name="Singh A."/>
            <person name="Wilkins M.J."/>
            <person name="Karaoz U."/>
            <person name="Brodie E.L."/>
            <person name="Williams K.H."/>
            <person name="Hubbard S.S."/>
            <person name="Banfield J.F."/>
        </authorList>
    </citation>
    <scope>NUCLEOTIDE SEQUENCE [LARGE SCALE GENOMIC DNA]</scope>
</reference>
<name>A0A1F5S1F6_9BACT</name>
<comment type="caution">
    <text evidence="1">The sequence shown here is derived from an EMBL/GenBank/DDBJ whole genome shotgun (WGS) entry which is preliminary data.</text>
</comment>
<accession>A0A1F5S1F6</accession>
<organism evidence="1 2">
    <name type="scientific">Candidatus Falkowbacteria bacterium RIFOXYA2_FULL_38_12</name>
    <dbReference type="NCBI Taxonomy" id="1797993"/>
    <lineage>
        <taxon>Bacteria</taxon>
        <taxon>Candidatus Falkowiibacteriota</taxon>
    </lineage>
</organism>